<keyword evidence="2" id="KW-1185">Reference proteome</keyword>
<dbReference type="EMBL" id="VSRR010006275">
    <property type="protein sequence ID" value="MPC44417.1"/>
    <property type="molecule type" value="Genomic_DNA"/>
</dbReference>
<dbReference type="Proteomes" id="UP000324222">
    <property type="component" value="Unassembled WGS sequence"/>
</dbReference>
<evidence type="ECO:0000313" key="2">
    <source>
        <dbReference type="Proteomes" id="UP000324222"/>
    </source>
</evidence>
<gene>
    <name evidence="1" type="ORF">E2C01_038090</name>
</gene>
<proteinExistence type="predicted"/>
<protein>
    <submittedName>
        <fullName evidence="1">Uncharacterized protein</fullName>
    </submittedName>
</protein>
<name>A0A5B7FFW1_PORTR</name>
<accession>A0A5B7FFW1</accession>
<organism evidence="1 2">
    <name type="scientific">Portunus trituberculatus</name>
    <name type="common">Swimming crab</name>
    <name type="synonym">Neptunus trituberculatus</name>
    <dbReference type="NCBI Taxonomy" id="210409"/>
    <lineage>
        <taxon>Eukaryota</taxon>
        <taxon>Metazoa</taxon>
        <taxon>Ecdysozoa</taxon>
        <taxon>Arthropoda</taxon>
        <taxon>Crustacea</taxon>
        <taxon>Multicrustacea</taxon>
        <taxon>Malacostraca</taxon>
        <taxon>Eumalacostraca</taxon>
        <taxon>Eucarida</taxon>
        <taxon>Decapoda</taxon>
        <taxon>Pleocyemata</taxon>
        <taxon>Brachyura</taxon>
        <taxon>Eubrachyura</taxon>
        <taxon>Portunoidea</taxon>
        <taxon>Portunidae</taxon>
        <taxon>Portuninae</taxon>
        <taxon>Portunus</taxon>
    </lineage>
</organism>
<dbReference type="AlphaFoldDB" id="A0A5B7FFW1"/>
<evidence type="ECO:0000313" key="1">
    <source>
        <dbReference type="EMBL" id="MPC44417.1"/>
    </source>
</evidence>
<comment type="caution">
    <text evidence="1">The sequence shown here is derived from an EMBL/GenBank/DDBJ whole genome shotgun (WGS) entry which is preliminary data.</text>
</comment>
<reference evidence="1 2" key="1">
    <citation type="submission" date="2019-05" db="EMBL/GenBank/DDBJ databases">
        <title>Another draft genome of Portunus trituberculatus and its Hox gene families provides insights of decapod evolution.</title>
        <authorList>
            <person name="Jeong J.-H."/>
            <person name="Song I."/>
            <person name="Kim S."/>
            <person name="Choi T."/>
            <person name="Kim D."/>
            <person name="Ryu S."/>
            <person name="Kim W."/>
        </authorList>
    </citation>
    <scope>NUCLEOTIDE SEQUENCE [LARGE SCALE GENOMIC DNA]</scope>
    <source>
        <tissue evidence="1">Muscle</tissue>
    </source>
</reference>
<sequence>MELAGRRELGVTRHRKLDAHLDKRKEKWRRPTVFLKIAQARRMPHHDLQKLMWGIKIVKTLAINLLTLPNVNKMV</sequence>